<dbReference type="GeneID" id="24164821"/>
<dbReference type="InParanoid" id="A0A0D8JWU5"/>
<name>A0A0D8JWU5_COCIM</name>
<accession>A0A0D8JWU5</accession>
<reference evidence="3" key="1">
    <citation type="journal article" date="2009" name="Genome Res.">
        <title>Comparative genomic analyses of the human fungal pathogens Coccidioides and their relatives.</title>
        <authorList>
            <person name="Sharpton T.J."/>
            <person name="Stajich J.E."/>
            <person name="Rounsley S.D."/>
            <person name="Gardner M.J."/>
            <person name="Wortman J.R."/>
            <person name="Jordar V.S."/>
            <person name="Maiti R."/>
            <person name="Kodira C.D."/>
            <person name="Neafsey D.E."/>
            <person name="Zeng Q."/>
            <person name="Hung C.-Y."/>
            <person name="McMahan C."/>
            <person name="Muszewska A."/>
            <person name="Grynberg M."/>
            <person name="Mandel M.A."/>
            <person name="Kellner E.M."/>
            <person name="Barker B.M."/>
            <person name="Galgiani J.N."/>
            <person name="Orbach M.J."/>
            <person name="Kirkland T.N."/>
            <person name="Cole G.T."/>
            <person name="Henn M.R."/>
            <person name="Birren B.W."/>
            <person name="Taylor J.W."/>
        </authorList>
    </citation>
    <scope>NUCLEOTIDE SEQUENCE [LARGE SCALE GENOMIC DNA]</scope>
    <source>
        <strain evidence="3">RS</strain>
    </source>
</reference>
<feature type="compositionally biased region" description="Polar residues" evidence="1">
    <location>
        <begin position="18"/>
        <end position="28"/>
    </location>
</feature>
<dbReference type="AlphaFoldDB" id="A0A0D8JWU5"/>
<evidence type="ECO:0000313" key="2">
    <source>
        <dbReference type="EMBL" id="KJF60748.1"/>
    </source>
</evidence>
<dbReference type="KEGG" id="cim:CIMG_13194"/>
<evidence type="ECO:0000313" key="3">
    <source>
        <dbReference type="Proteomes" id="UP000001261"/>
    </source>
</evidence>
<dbReference type="EMBL" id="GG704913">
    <property type="protein sequence ID" value="KJF60748.1"/>
    <property type="molecule type" value="Genomic_DNA"/>
</dbReference>
<evidence type="ECO:0000256" key="1">
    <source>
        <dbReference type="SAM" id="MobiDB-lite"/>
    </source>
</evidence>
<reference evidence="3" key="2">
    <citation type="journal article" date="2010" name="Genome Res.">
        <title>Population genomic sequencing of Coccidioides fungi reveals recent hybridization and transposon control.</title>
        <authorList>
            <person name="Neafsey D.E."/>
            <person name="Barker B.M."/>
            <person name="Sharpton T.J."/>
            <person name="Stajich J.E."/>
            <person name="Park D.J."/>
            <person name="Whiston E."/>
            <person name="Hung C.-Y."/>
            <person name="McMahan C."/>
            <person name="White J."/>
            <person name="Sykes S."/>
            <person name="Heiman D."/>
            <person name="Young S."/>
            <person name="Zeng Q."/>
            <person name="Abouelleil A."/>
            <person name="Aftuck L."/>
            <person name="Bessette D."/>
            <person name="Brown A."/>
            <person name="FitzGerald M."/>
            <person name="Lui A."/>
            <person name="Macdonald J.P."/>
            <person name="Priest M."/>
            <person name="Orbach M.J."/>
            <person name="Galgiani J.N."/>
            <person name="Kirkland T.N."/>
            <person name="Cole G.T."/>
            <person name="Birren B.W."/>
            <person name="Henn M.R."/>
            <person name="Taylor J.W."/>
            <person name="Rounsley S.D."/>
        </authorList>
    </citation>
    <scope>GENOME REANNOTATION</scope>
    <source>
        <strain evidence="3">RS</strain>
    </source>
</reference>
<dbReference type="RefSeq" id="XP_004445008.1">
    <property type="nucleotide sequence ID" value="XM_004444951.1"/>
</dbReference>
<proteinExistence type="predicted"/>
<gene>
    <name evidence="2" type="ORF">CIMG_13194</name>
</gene>
<protein>
    <submittedName>
        <fullName evidence="2">Uncharacterized protein</fullName>
    </submittedName>
</protein>
<feature type="region of interest" description="Disordered" evidence="1">
    <location>
        <begin position="98"/>
        <end position="149"/>
    </location>
</feature>
<feature type="region of interest" description="Disordered" evidence="1">
    <location>
        <begin position="18"/>
        <end position="41"/>
    </location>
</feature>
<keyword evidence="3" id="KW-1185">Reference proteome</keyword>
<sequence length="179" mass="19772">MTLCRRPRFDGQGLATLATDTTNRQPPTNERRNQGSVGYRVPPRHHTVAVRAGNGNMEMQSYHRAGSWLVTREPSQPFSSVLTSKSLFFDLRGTSAIRSGSRHEGTKPADGANWSEDRPAAGRDFPPSRARRKRGRFPPAQPVIAKKSIPVASRPQAALLDRSRRRILAVHGALRPFAG</sequence>
<dbReference type="Proteomes" id="UP000001261">
    <property type="component" value="Unassembled WGS sequence"/>
</dbReference>
<dbReference type="VEuPathDB" id="FungiDB:CIMG_13194"/>
<organism evidence="2 3">
    <name type="scientific">Coccidioides immitis (strain RS)</name>
    <name type="common">Valley fever fungus</name>
    <dbReference type="NCBI Taxonomy" id="246410"/>
    <lineage>
        <taxon>Eukaryota</taxon>
        <taxon>Fungi</taxon>
        <taxon>Dikarya</taxon>
        <taxon>Ascomycota</taxon>
        <taxon>Pezizomycotina</taxon>
        <taxon>Eurotiomycetes</taxon>
        <taxon>Eurotiomycetidae</taxon>
        <taxon>Onygenales</taxon>
        <taxon>Onygenaceae</taxon>
        <taxon>Coccidioides</taxon>
    </lineage>
</organism>